<dbReference type="Pfam" id="PF00389">
    <property type="entry name" value="2-Hacid_dh"/>
    <property type="match status" value="1"/>
</dbReference>
<evidence type="ECO:0000313" key="8">
    <source>
        <dbReference type="Proteomes" id="UP000655523"/>
    </source>
</evidence>
<keyword evidence="2 4" id="KW-0560">Oxidoreductase</keyword>
<dbReference type="SUPFAM" id="SSF51735">
    <property type="entry name" value="NAD(P)-binding Rossmann-fold domains"/>
    <property type="match status" value="1"/>
</dbReference>
<evidence type="ECO:0000256" key="1">
    <source>
        <dbReference type="ARBA" id="ARBA00005854"/>
    </source>
</evidence>
<accession>A0A972NSM7</accession>
<dbReference type="Gene3D" id="3.40.50.720">
    <property type="entry name" value="NAD(P)-binding Rossmann-like Domain"/>
    <property type="match status" value="2"/>
</dbReference>
<proteinExistence type="inferred from homology"/>
<dbReference type="InterPro" id="IPR036291">
    <property type="entry name" value="NAD(P)-bd_dom_sf"/>
</dbReference>
<evidence type="ECO:0000256" key="3">
    <source>
        <dbReference type="ARBA" id="ARBA00023027"/>
    </source>
</evidence>
<dbReference type="InterPro" id="IPR050418">
    <property type="entry name" value="D-iso_2-hydroxyacid_DH_PdxB"/>
</dbReference>
<dbReference type="GO" id="GO:0047545">
    <property type="term" value="F:(S)-2-hydroxyglutarate dehydrogenase activity"/>
    <property type="evidence" value="ECO:0007669"/>
    <property type="project" value="UniProtKB-ARBA"/>
</dbReference>
<reference evidence="7 8" key="1">
    <citation type="submission" date="2019-11" db="EMBL/GenBank/DDBJ databases">
        <title>Metabolism of dissolved organic matter in forest soils.</title>
        <authorList>
            <person name="Cyle K.T."/>
            <person name="Wilhelm R.C."/>
            <person name="Martinez C.E."/>
        </authorList>
    </citation>
    <scope>NUCLEOTIDE SEQUENCE [LARGE SCALE GENOMIC DNA]</scope>
    <source>
        <strain evidence="7 8">5N</strain>
    </source>
</reference>
<sequence length="316" mass="33737">MSTQRRKIVVSEFMDSSAVESLRKHFDVLDDRTLVDDPKRLFEAVHDADAIVIRNRTQINPALLERAPRLSVVGRLGVGLDNIDLKACEQRQVKIIPATGANALAVAEYVISTAMMLLRGAYLSSAEVASGDWPRPQLSNGREFAGSTLAVVGFGGVGQLVARLAIGLGVQVIAFDPQLAGDAEVWQLSGVRRVSFEEALAQADVLTLHVPLRDETRNLLGPVQIKSLKPHAVVINAARGGIIDEAALATALREGRVGGAALDVFEEEPMRDGSMFAGLPNVILTPHIAGLTLQSNERVSTLIAARVTEALSQGGC</sequence>
<evidence type="ECO:0000259" key="5">
    <source>
        <dbReference type="Pfam" id="PF00389"/>
    </source>
</evidence>
<organism evidence="7 8">
    <name type="scientific">Paraburkholderia elongata</name>
    <dbReference type="NCBI Taxonomy" id="2675747"/>
    <lineage>
        <taxon>Bacteria</taxon>
        <taxon>Pseudomonadati</taxon>
        <taxon>Pseudomonadota</taxon>
        <taxon>Betaproteobacteria</taxon>
        <taxon>Burkholderiales</taxon>
        <taxon>Burkholderiaceae</taxon>
        <taxon>Paraburkholderia</taxon>
    </lineage>
</organism>
<dbReference type="Pfam" id="PF02826">
    <property type="entry name" value="2-Hacid_dh_C"/>
    <property type="match status" value="1"/>
</dbReference>
<dbReference type="SUPFAM" id="SSF52283">
    <property type="entry name" value="Formate/glycerate dehydrogenase catalytic domain-like"/>
    <property type="match status" value="1"/>
</dbReference>
<evidence type="ECO:0000313" key="7">
    <source>
        <dbReference type="EMBL" id="NPT58237.1"/>
    </source>
</evidence>
<dbReference type="PROSITE" id="PS00670">
    <property type="entry name" value="D_2_HYDROXYACID_DH_2"/>
    <property type="match status" value="1"/>
</dbReference>
<gene>
    <name evidence="7" type="ORF">GNZ13_27645</name>
</gene>
<evidence type="ECO:0000259" key="6">
    <source>
        <dbReference type="Pfam" id="PF02826"/>
    </source>
</evidence>
<keyword evidence="3" id="KW-0520">NAD</keyword>
<name>A0A972NSM7_9BURK</name>
<comment type="caution">
    <text evidence="7">The sequence shown here is derived from an EMBL/GenBank/DDBJ whole genome shotgun (WGS) entry which is preliminary data.</text>
</comment>
<dbReference type="InterPro" id="IPR006140">
    <property type="entry name" value="D-isomer_DH_NAD-bd"/>
</dbReference>
<keyword evidence="8" id="KW-1185">Reference proteome</keyword>
<dbReference type="GO" id="GO:0051287">
    <property type="term" value="F:NAD binding"/>
    <property type="evidence" value="ECO:0007669"/>
    <property type="project" value="InterPro"/>
</dbReference>
<dbReference type="Proteomes" id="UP000655523">
    <property type="component" value="Unassembled WGS sequence"/>
</dbReference>
<dbReference type="GO" id="GO:0006564">
    <property type="term" value="P:L-serine biosynthetic process"/>
    <property type="evidence" value="ECO:0007669"/>
    <property type="project" value="UniProtKB-ARBA"/>
</dbReference>
<feature type="domain" description="D-isomer specific 2-hydroxyacid dehydrogenase catalytic" evidence="5">
    <location>
        <begin position="9"/>
        <end position="313"/>
    </location>
</feature>
<evidence type="ECO:0000256" key="4">
    <source>
        <dbReference type="RuleBase" id="RU003719"/>
    </source>
</evidence>
<evidence type="ECO:0000256" key="2">
    <source>
        <dbReference type="ARBA" id="ARBA00023002"/>
    </source>
</evidence>
<dbReference type="PANTHER" id="PTHR43761">
    <property type="entry name" value="D-ISOMER SPECIFIC 2-HYDROXYACID DEHYDROGENASE FAMILY PROTEIN (AFU_ORTHOLOGUE AFUA_1G13630)"/>
    <property type="match status" value="1"/>
</dbReference>
<dbReference type="FunFam" id="3.40.50.720:FF:000041">
    <property type="entry name" value="D-3-phosphoglycerate dehydrogenase"/>
    <property type="match status" value="1"/>
</dbReference>
<dbReference type="EMBL" id="WOEZ01000153">
    <property type="protein sequence ID" value="NPT58237.1"/>
    <property type="molecule type" value="Genomic_DNA"/>
</dbReference>
<dbReference type="PROSITE" id="PS00065">
    <property type="entry name" value="D_2_HYDROXYACID_DH_1"/>
    <property type="match status" value="1"/>
</dbReference>
<dbReference type="InterPro" id="IPR029752">
    <property type="entry name" value="D-isomer_DH_CS1"/>
</dbReference>
<feature type="domain" description="D-isomer specific 2-hydroxyacid dehydrogenase NAD-binding" evidence="6">
    <location>
        <begin position="112"/>
        <end position="289"/>
    </location>
</feature>
<protein>
    <submittedName>
        <fullName evidence="7">3-phosphoglycerate dehydrogenase</fullName>
    </submittedName>
</protein>
<dbReference type="RefSeq" id="WP_172170530.1">
    <property type="nucleotide sequence ID" value="NZ_WOEZ01000153.1"/>
</dbReference>
<comment type="similarity">
    <text evidence="1 4">Belongs to the D-isomer specific 2-hydroxyacid dehydrogenase family.</text>
</comment>
<dbReference type="CDD" id="cd12173">
    <property type="entry name" value="PGDH_4"/>
    <property type="match status" value="1"/>
</dbReference>
<dbReference type="InterPro" id="IPR029753">
    <property type="entry name" value="D-isomer_DH_CS"/>
</dbReference>
<dbReference type="PANTHER" id="PTHR43761:SF1">
    <property type="entry name" value="D-ISOMER SPECIFIC 2-HYDROXYACID DEHYDROGENASE CATALYTIC DOMAIN-CONTAINING PROTEIN-RELATED"/>
    <property type="match status" value="1"/>
</dbReference>
<dbReference type="AlphaFoldDB" id="A0A972NSM7"/>
<dbReference type="GO" id="GO:0004617">
    <property type="term" value="F:phosphoglycerate dehydrogenase activity"/>
    <property type="evidence" value="ECO:0007669"/>
    <property type="project" value="UniProtKB-ARBA"/>
</dbReference>
<dbReference type="InterPro" id="IPR006139">
    <property type="entry name" value="D-isomer_2_OHA_DH_cat_dom"/>
</dbReference>